<name>H3ZPY7_THELN</name>
<dbReference type="STRING" id="523849.OCC_02827"/>
<feature type="transmembrane region" description="Helical" evidence="1">
    <location>
        <begin position="62"/>
        <end position="81"/>
    </location>
</feature>
<evidence type="ECO:0000313" key="3">
    <source>
        <dbReference type="Proteomes" id="UP000015502"/>
    </source>
</evidence>
<organism evidence="2 3">
    <name type="scientific">Thermococcus litoralis (strain ATCC 51850 / DSM 5473 / JCM 8560 / NS-C)</name>
    <dbReference type="NCBI Taxonomy" id="523849"/>
    <lineage>
        <taxon>Archaea</taxon>
        <taxon>Methanobacteriati</taxon>
        <taxon>Methanobacteriota</taxon>
        <taxon>Thermococci</taxon>
        <taxon>Thermococcales</taxon>
        <taxon>Thermococcaceae</taxon>
        <taxon>Thermococcus</taxon>
    </lineage>
</organism>
<dbReference type="KEGG" id="tlt:OCC_02827"/>
<dbReference type="AlphaFoldDB" id="H3ZPY7"/>
<protein>
    <submittedName>
        <fullName evidence="2">Uncharacterized protein</fullName>
    </submittedName>
</protein>
<dbReference type="Proteomes" id="UP000015502">
    <property type="component" value="Chromosome"/>
</dbReference>
<dbReference type="PaxDb" id="523849-OCC_02827"/>
<keyword evidence="1" id="KW-1133">Transmembrane helix</keyword>
<gene>
    <name evidence="2" type="ORF">OCC_02827</name>
</gene>
<sequence length="119" mass="13198">MKMKSWVQILIFVLILGFFSYVAWDSITKEAAFFGALAGPTLHWALTNKGNKNVIYIKPLTAGWRVLIYDILLATWIIALYQSAGNFDAFLDSLMALSEKTALLMALVGGIFIDYGVEG</sequence>
<feature type="transmembrane region" description="Helical" evidence="1">
    <location>
        <begin position="101"/>
        <end position="117"/>
    </location>
</feature>
<reference evidence="2 3" key="1">
    <citation type="journal article" date="2012" name="J. Bacteriol.">
        <title>Genome sequence of the model hyperthermophilic archaeon Thermococcus litoralis NS-C.</title>
        <authorList>
            <person name="Gardner A.F."/>
            <person name="Kumar S."/>
            <person name="Perler F.B."/>
        </authorList>
    </citation>
    <scope>NUCLEOTIDE SEQUENCE [LARGE SCALE GENOMIC DNA]</scope>
    <source>
        <strain evidence="3">ATCC 51850 / DSM 5473 / JCM 8560 / NS-C</strain>
    </source>
</reference>
<keyword evidence="1" id="KW-0472">Membrane</keyword>
<feature type="transmembrane region" description="Helical" evidence="1">
    <location>
        <begin position="6"/>
        <end position="24"/>
    </location>
</feature>
<evidence type="ECO:0000313" key="2">
    <source>
        <dbReference type="EMBL" id="EHR77950.1"/>
    </source>
</evidence>
<keyword evidence="3" id="KW-1185">Reference proteome</keyword>
<dbReference type="HOGENOM" id="CLU_2056176_0_0_2"/>
<proteinExistence type="predicted"/>
<dbReference type="EMBL" id="CP006670">
    <property type="protein sequence ID" value="EHR77950.1"/>
    <property type="molecule type" value="Genomic_DNA"/>
</dbReference>
<accession>H3ZPY7</accession>
<dbReference type="OrthoDB" id="99646at2157"/>
<evidence type="ECO:0000256" key="1">
    <source>
        <dbReference type="SAM" id="Phobius"/>
    </source>
</evidence>
<keyword evidence="1" id="KW-0812">Transmembrane</keyword>